<dbReference type="Proteomes" id="UP000665043">
    <property type="component" value="Chromosome"/>
</dbReference>
<name>A0ABX7VYA1_9BACI</name>
<evidence type="ECO:0000313" key="2">
    <source>
        <dbReference type="EMBL" id="QTN00559.1"/>
    </source>
</evidence>
<gene>
    <name evidence="2" type="ORF">ERJ70_15395</name>
</gene>
<keyword evidence="3" id="KW-1185">Reference proteome</keyword>
<feature type="transmembrane region" description="Helical" evidence="1">
    <location>
        <begin position="106"/>
        <end position="133"/>
    </location>
</feature>
<proteinExistence type="predicted"/>
<reference evidence="2 3" key="1">
    <citation type="submission" date="2019-12" db="EMBL/GenBank/DDBJ databases">
        <title>The whole genome sequencing of a strain isolated from a Mars analog, Dalangtan Playa.</title>
        <authorList>
            <person name="Huang T."/>
        </authorList>
    </citation>
    <scope>NUCLEOTIDE SEQUENCE [LARGE SCALE GENOMIC DNA]</scope>
    <source>
        <strain evidence="2 3">DP4-553-S</strain>
    </source>
</reference>
<protein>
    <submittedName>
        <fullName evidence="2">DUF624 domain-containing protein</fullName>
    </submittedName>
</protein>
<organism evidence="2 3">
    <name type="scientific">Sediminibacillus dalangtanensis</name>
    <dbReference type="NCBI Taxonomy" id="2729421"/>
    <lineage>
        <taxon>Bacteria</taxon>
        <taxon>Bacillati</taxon>
        <taxon>Bacillota</taxon>
        <taxon>Bacilli</taxon>
        <taxon>Bacillales</taxon>
        <taxon>Bacillaceae</taxon>
        <taxon>Sediminibacillus</taxon>
    </lineage>
</organism>
<dbReference type="Pfam" id="PF04854">
    <property type="entry name" value="DUF624"/>
    <property type="match status" value="1"/>
</dbReference>
<dbReference type="InterPro" id="IPR006938">
    <property type="entry name" value="DUF624"/>
</dbReference>
<accession>A0ABX7VYA1</accession>
<keyword evidence="1" id="KW-0812">Transmembrane</keyword>
<feature type="transmembrane region" description="Helical" evidence="1">
    <location>
        <begin position="145"/>
        <end position="171"/>
    </location>
</feature>
<sequence>MEEGMMGRFNQFCEQVYFLVAVQLRAMAGLLAGGIVFGLFPALYATFAVMKTRLRHPETETNAGSVFWSVYKASFLKCQLYGYVWLTLGLFLYYDIRLLFSYSNVLAFAAACLLVSLLFIYLLSSLLILPIVVRYRLTVLNSVRFSATIALLIPFVSLALTVLIIVCGLVLAYVPLLFLFCGVSFLAAACTKIASFAFRRMERSGYLRLEDAEAGYIYNKRFGKGVGE</sequence>
<keyword evidence="1" id="KW-1133">Transmembrane helix</keyword>
<dbReference type="RefSeq" id="WP_209365691.1">
    <property type="nucleotide sequence ID" value="NZ_CP046956.1"/>
</dbReference>
<feature type="transmembrane region" description="Helical" evidence="1">
    <location>
        <begin position="26"/>
        <end position="47"/>
    </location>
</feature>
<keyword evidence="1" id="KW-0472">Membrane</keyword>
<evidence type="ECO:0000256" key="1">
    <source>
        <dbReference type="SAM" id="Phobius"/>
    </source>
</evidence>
<feature type="transmembrane region" description="Helical" evidence="1">
    <location>
        <begin position="80"/>
        <end position="100"/>
    </location>
</feature>
<evidence type="ECO:0000313" key="3">
    <source>
        <dbReference type="Proteomes" id="UP000665043"/>
    </source>
</evidence>
<feature type="transmembrane region" description="Helical" evidence="1">
    <location>
        <begin position="177"/>
        <end position="198"/>
    </location>
</feature>
<dbReference type="EMBL" id="CP046956">
    <property type="protein sequence ID" value="QTN00559.1"/>
    <property type="molecule type" value="Genomic_DNA"/>
</dbReference>